<dbReference type="GO" id="GO:0005524">
    <property type="term" value="F:ATP binding"/>
    <property type="evidence" value="ECO:0007669"/>
    <property type="project" value="UniProtKB-UniRule"/>
</dbReference>
<reference evidence="9" key="2">
    <citation type="submission" date="2015-07" db="EMBL/GenBank/DDBJ databases">
        <title>Contrasting host-pathogen interactions and genome evolution in two generalist and specialist microsporidian pathogens of mosquitoes.</title>
        <authorList>
            <consortium name="The Broad Institute Genomics Platform"/>
            <consortium name="The Broad Institute Genome Sequencing Center for Infectious Disease"/>
            <person name="Cuomo C.A."/>
            <person name="Sanscrainte N.D."/>
            <person name="Goldberg J.M."/>
            <person name="Heiman D."/>
            <person name="Young S."/>
            <person name="Zeng Q."/>
            <person name="Becnel J.J."/>
            <person name="Birren B.W."/>
        </authorList>
    </citation>
    <scope>NUCLEOTIDE SEQUENCE [LARGE SCALE GENOMIC DNA]</scope>
    <source>
        <strain evidence="9">USNM 41457</strain>
    </source>
</reference>
<dbReference type="HOGENOM" id="CLU_468526_0_0_1"/>
<evidence type="ECO:0000256" key="2">
    <source>
        <dbReference type="ARBA" id="ARBA00022598"/>
    </source>
</evidence>
<dbReference type="OrthoDB" id="7939818at2759"/>
<dbReference type="STRING" id="1003232.J9D3G1"/>
<feature type="coiled-coil region" evidence="7">
    <location>
        <begin position="309"/>
        <end position="340"/>
    </location>
</feature>
<dbReference type="PANTHER" id="PTHR11164:SF0">
    <property type="entry name" value="GLUTAMATE--CYSTEINE LIGASE CATALYTIC SUBUNIT"/>
    <property type="match status" value="1"/>
</dbReference>
<dbReference type="GO" id="GO:0006750">
    <property type="term" value="P:glutathione biosynthetic process"/>
    <property type="evidence" value="ECO:0007669"/>
    <property type="project" value="UniProtKB-UniRule"/>
</dbReference>
<dbReference type="UniPathway" id="UPA00142">
    <property type="reaction ID" value="UER00209"/>
</dbReference>
<evidence type="ECO:0000256" key="5">
    <source>
        <dbReference type="ARBA" id="ARBA00022840"/>
    </source>
</evidence>
<dbReference type="AlphaFoldDB" id="J9D3G1"/>
<comment type="similarity">
    <text evidence="6">Belongs to the glutamate--cysteine ligase type 3 family.</text>
</comment>
<dbReference type="Proteomes" id="UP000003163">
    <property type="component" value="Unassembled WGS sequence"/>
</dbReference>
<evidence type="ECO:0000256" key="7">
    <source>
        <dbReference type="SAM" id="Coils"/>
    </source>
</evidence>
<keyword evidence="2 6" id="KW-0436">Ligase</keyword>
<dbReference type="InterPro" id="IPR004308">
    <property type="entry name" value="GCS"/>
</dbReference>
<keyword evidence="5 6" id="KW-0067">ATP-binding</keyword>
<evidence type="ECO:0000256" key="4">
    <source>
        <dbReference type="ARBA" id="ARBA00022741"/>
    </source>
</evidence>
<sequence length="582" mass="68291">MGLLRPTKCLSYEDTMKVTEVLKDEGIKQFIKSFKDEGDFPFKWGDEVEFMICGVVNNQVRLILGAEDIIKLNDVIESKREEIERFVAKSDINVKNNSIHEEISKKFKSNRDSVLDNVVNSENLHSQLKIMNEFYAPFNVEFASYMIEITPLKPKTDEFKVLLQVENCMLQRIKRAKILLNIVFPDSFLLLLPCFPKIGMYDSFYNTKFSKSITDFGCEKIRRNNNYLIKNDSMWDNEKYTNSSNSITNIQANEKNFSIKETDKSFFENRKKNEKELEFVDEKSNWKKFSPIKKKCDVYERSKKRKDDLENMHDKIGILREKMEEKLENLSEQIKNIKKNSFSIHEENGDEDEKIENLHQTDNENIDFSDYAKHGLKLKCKSSSEESDQKELDTFYEESSIFDMKKYTNIAKKVCKRADNLSFDVTNSMIFPDNAITDHNRFRTFVKNIIHRRGRKVEGYIKVMDMKSDLSMQKNIFSSSIECCHKLLNKNFMSNSELESEALSRIAEENIPEKLNENKGVILNIDKYSDFADCENSLKDQFSCSKMILDTLKKYTENTESIENKTQSLVKRSLQKIQRHNK</sequence>
<keyword evidence="9" id="KW-1185">Reference proteome</keyword>
<evidence type="ECO:0000256" key="3">
    <source>
        <dbReference type="ARBA" id="ARBA00022684"/>
    </source>
</evidence>
<dbReference type="PANTHER" id="PTHR11164">
    <property type="entry name" value="GLUTAMATE CYSTEINE LIGASE"/>
    <property type="match status" value="1"/>
</dbReference>
<gene>
    <name evidence="8" type="ORF">EDEG_03464</name>
</gene>
<dbReference type="Gene3D" id="3.30.590.50">
    <property type="match status" value="2"/>
</dbReference>
<organism evidence="8 9">
    <name type="scientific">Edhazardia aedis (strain USNM 41457)</name>
    <name type="common">Microsporidian parasite</name>
    <dbReference type="NCBI Taxonomy" id="1003232"/>
    <lineage>
        <taxon>Eukaryota</taxon>
        <taxon>Fungi</taxon>
        <taxon>Fungi incertae sedis</taxon>
        <taxon>Microsporidia</taxon>
        <taxon>Edhazardia</taxon>
    </lineage>
</organism>
<comment type="catalytic activity">
    <reaction evidence="6">
        <text>L-cysteine + L-glutamate + ATP = gamma-L-glutamyl-L-cysteine + ADP + phosphate + H(+)</text>
        <dbReference type="Rhea" id="RHEA:13285"/>
        <dbReference type="ChEBI" id="CHEBI:15378"/>
        <dbReference type="ChEBI" id="CHEBI:29985"/>
        <dbReference type="ChEBI" id="CHEBI:30616"/>
        <dbReference type="ChEBI" id="CHEBI:35235"/>
        <dbReference type="ChEBI" id="CHEBI:43474"/>
        <dbReference type="ChEBI" id="CHEBI:58173"/>
        <dbReference type="ChEBI" id="CHEBI:456216"/>
        <dbReference type="EC" id="6.3.2.2"/>
    </reaction>
</comment>
<proteinExistence type="inferred from homology"/>
<keyword evidence="4 6" id="KW-0547">Nucleotide-binding</keyword>
<keyword evidence="3 6" id="KW-0317">Glutathione biosynthesis</keyword>
<accession>J9D3G1</accession>
<reference evidence="8 9" key="1">
    <citation type="submission" date="2011-08" db="EMBL/GenBank/DDBJ databases">
        <authorList>
            <person name="Liu Z.J."/>
            <person name="Shi F.L."/>
            <person name="Lu J.Q."/>
            <person name="Li M."/>
            <person name="Wang Z.L."/>
        </authorList>
    </citation>
    <scope>NUCLEOTIDE SEQUENCE [LARGE SCALE GENOMIC DNA]</scope>
    <source>
        <strain evidence="8 9">USNM 41457</strain>
    </source>
</reference>
<comment type="caution">
    <text evidence="8">The sequence shown here is derived from an EMBL/GenBank/DDBJ whole genome shotgun (WGS) entry which is preliminary data.</text>
</comment>
<dbReference type="EMBL" id="AFBI03000091">
    <property type="protein sequence ID" value="EJW02079.1"/>
    <property type="molecule type" value="Genomic_DNA"/>
</dbReference>
<protein>
    <recommendedName>
        <fullName evidence="1 6">Glutamate--cysteine ligase</fullName>
        <ecNumber evidence="1 6">6.3.2.2</ecNumber>
    </recommendedName>
    <alternativeName>
        <fullName evidence="6">Gamma-ECS</fullName>
    </alternativeName>
    <alternativeName>
        <fullName evidence="6">Gamma-glutamylcysteine synthetase</fullName>
    </alternativeName>
</protein>
<keyword evidence="7" id="KW-0175">Coiled coil</keyword>
<evidence type="ECO:0000313" key="8">
    <source>
        <dbReference type="EMBL" id="EJW02079.1"/>
    </source>
</evidence>
<dbReference type="GO" id="GO:0004357">
    <property type="term" value="F:glutamate-cysteine ligase activity"/>
    <property type="evidence" value="ECO:0007669"/>
    <property type="project" value="UniProtKB-UniRule"/>
</dbReference>
<dbReference type="InParanoid" id="J9D3G1"/>
<name>J9D3G1_EDHAE</name>
<comment type="pathway">
    <text evidence="6">Sulfur metabolism; glutathione biosynthesis; glutathione from L-cysteine and L-glutamate: step 1/2.</text>
</comment>
<evidence type="ECO:0000313" key="9">
    <source>
        <dbReference type="Proteomes" id="UP000003163"/>
    </source>
</evidence>
<dbReference type="VEuPathDB" id="MicrosporidiaDB:EDEG_03464"/>
<dbReference type="EC" id="6.3.2.2" evidence="1 6"/>
<evidence type="ECO:0000256" key="1">
    <source>
        <dbReference type="ARBA" id="ARBA00012220"/>
    </source>
</evidence>
<evidence type="ECO:0000256" key="6">
    <source>
        <dbReference type="RuleBase" id="RU367135"/>
    </source>
</evidence>